<dbReference type="PANTHER" id="PTHR12231:SF218">
    <property type="entry name" value="MICROFIBRILLAR-ASSOCIATED PROTEIN 3-LIKE"/>
    <property type="match status" value="1"/>
</dbReference>
<dbReference type="InterPro" id="IPR013098">
    <property type="entry name" value="Ig_I-set"/>
</dbReference>
<evidence type="ECO:0000256" key="3">
    <source>
        <dbReference type="ARBA" id="ARBA00022729"/>
    </source>
</evidence>
<keyword evidence="2" id="KW-0963">Cytoplasm</keyword>
<dbReference type="SMART" id="SM00409">
    <property type="entry name" value="IG"/>
    <property type="match status" value="6"/>
</dbReference>
<name>A0A8C8ACC2_9STRI</name>
<keyword evidence="4" id="KW-0677">Repeat</keyword>
<dbReference type="InterPro" id="IPR003598">
    <property type="entry name" value="Ig_sub2"/>
</dbReference>
<dbReference type="PANTHER" id="PTHR12231">
    <property type="entry name" value="CTX-RELATED TYPE I TRANSMEMBRANE PROTEIN"/>
    <property type="match status" value="1"/>
</dbReference>
<evidence type="ECO:0000256" key="2">
    <source>
        <dbReference type="ARBA" id="ARBA00022490"/>
    </source>
</evidence>
<reference evidence="8" key="2">
    <citation type="submission" date="2025-09" db="UniProtKB">
        <authorList>
            <consortium name="Ensembl"/>
        </authorList>
    </citation>
    <scope>IDENTIFICATION</scope>
</reference>
<dbReference type="InterPro" id="IPR003599">
    <property type="entry name" value="Ig_sub"/>
</dbReference>
<keyword evidence="9" id="KW-1185">Reference proteome</keyword>
<dbReference type="GO" id="GO:0043005">
    <property type="term" value="C:neuron projection"/>
    <property type="evidence" value="ECO:0007669"/>
    <property type="project" value="TreeGrafter"/>
</dbReference>
<dbReference type="Pfam" id="PF07679">
    <property type="entry name" value="I-set"/>
    <property type="match status" value="5"/>
</dbReference>
<dbReference type="InterPro" id="IPR051170">
    <property type="entry name" value="Neural/epithelial_adhesion"/>
</dbReference>
<feature type="domain" description="Ig-like" evidence="7">
    <location>
        <begin position="156"/>
        <end position="238"/>
    </location>
</feature>
<dbReference type="FunFam" id="2.60.40.10:FF:000425">
    <property type="entry name" value="Myosin light chain kinase"/>
    <property type="match status" value="1"/>
</dbReference>
<evidence type="ECO:0000256" key="6">
    <source>
        <dbReference type="ARBA" id="ARBA00023319"/>
    </source>
</evidence>
<dbReference type="Ensembl" id="ENSOSUT00000004343.1">
    <property type="protein sequence ID" value="ENSOSUP00000004206.1"/>
    <property type="gene ID" value="ENSOSUG00000002824.1"/>
</dbReference>
<dbReference type="SMART" id="SM00406">
    <property type="entry name" value="IGv"/>
    <property type="match status" value="2"/>
</dbReference>
<protein>
    <recommendedName>
        <fullName evidence="7">Ig-like domain-containing protein</fullName>
    </recommendedName>
</protein>
<feature type="domain" description="Ig-like" evidence="7">
    <location>
        <begin position="479"/>
        <end position="568"/>
    </location>
</feature>
<keyword evidence="5" id="KW-1015">Disulfide bond</keyword>
<dbReference type="Gene3D" id="2.60.40.10">
    <property type="entry name" value="Immunoglobulins"/>
    <property type="match status" value="6"/>
</dbReference>
<evidence type="ECO:0000313" key="9">
    <source>
        <dbReference type="Proteomes" id="UP000694552"/>
    </source>
</evidence>
<dbReference type="GO" id="GO:0005737">
    <property type="term" value="C:cytoplasm"/>
    <property type="evidence" value="ECO:0007669"/>
    <property type="project" value="UniProtKB-SubCell"/>
</dbReference>
<reference evidence="8" key="1">
    <citation type="submission" date="2025-08" db="UniProtKB">
        <authorList>
            <consortium name="Ensembl"/>
        </authorList>
    </citation>
    <scope>IDENTIFICATION</scope>
</reference>
<sequence>EEGRSEGYSSGIHLILPYAGVQDEGEYRCVASNVHGETTCSAHLHVRQRIPGVPCFTREPDSVRCAPGFTAVFEYTVAGEPCPDVQWFKGTEQLFSDARRSVAHHPDGLGSLTVWECMEEDTGLYTCRAVSALGEATCSAELLVLPEEHAVCRQSPALQHSAVAEDQTVNKKIHLECQVDEDRKVTVGWTKDGNKIPPGKDYKIYFEDKIASLEIPLAKLKDSGHYVCTASNEAGSIHCVWFQYCFHQPDPRIAPVCRGEMDEEGDSARLQCKIKGSPEIQVTWFKNNKEIRESNTHRMSFVNSVAVLDILEMKVDDSGSYSCEAVNEVGSDSCATEVVVKEPPSFIRTLEPKIENVTALAGDSITLQAVVKGSEPISVMWMKGKDIIQDDNKVRVTFEHGLATLQITGVQLSSGGKYTCVAENDAGSQSCFGELAVKGQWSSAEDQFPFNLQKKNCMPVLLMCWFLSFFSLSTDRTLPPFFTKPLKNIDSIISTSCRLDCKISGSLPMTVSWFKQDTEITSSAKYTVHFAEGSASLEIKHLDPNDAGVYICRATNSAGSKESSSTLFIKGLAICFTFLGLLFSCDNTFLPQSAGHVSYLRNCFLSMQSRATQLHCRT</sequence>
<accession>A0A8C8ACC2</accession>
<dbReference type="SUPFAM" id="SSF48726">
    <property type="entry name" value="Immunoglobulin"/>
    <property type="match status" value="6"/>
</dbReference>
<dbReference type="Proteomes" id="UP000694552">
    <property type="component" value="Unplaced"/>
</dbReference>
<comment type="subcellular location">
    <subcellularLocation>
        <location evidence="1">Cytoplasm</location>
    </subcellularLocation>
</comment>
<evidence type="ECO:0000256" key="5">
    <source>
        <dbReference type="ARBA" id="ARBA00023157"/>
    </source>
</evidence>
<evidence type="ECO:0000259" key="7">
    <source>
        <dbReference type="PROSITE" id="PS50835"/>
    </source>
</evidence>
<keyword evidence="3" id="KW-0732">Signal</keyword>
<keyword evidence="6" id="KW-0393">Immunoglobulin domain</keyword>
<feature type="domain" description="Ig-like" evidence="7">
    <location>
        <begin position="54"/>
        <end position="143"/>
    </location>
</feature>
<dbReference type="InterPro" id="IPR007110">
    <property type="entry name" value="Ig-like_dom"/>
</dbReference>
<dbReference type="PROSITE" id="PS50835">
    <property type="entry name" value="IG_LIKE"/>
    <property type="match status" value="5"/>
</dbReference>
<proteinExistence type="predicted"/>
<organism evidence="8 9">
    <name type="scientific">Otus sunia</name>
    <name type="common">Oriental scops-owl</name>
    <dbReference type="NCBI Taxonomy" id="257818"/>
    <lineage>
        <taxon>Eukaryota</taxon>
        <taxon>Metazoa</taxon>
        <taxon>Chordata</taxon>
        <taxon>Craniata</taxon>
        <taxon>Vertebrata</taxon>
        <taxon>Euteleostomi</taxon>
        <taxon>Archelosauria</taxon>
        <taxon>Archosauria</taxon>
        <taxon>Dinosauria</taxon>
        <taxon>Saurischia</taxon>
        <taxon>Theropoda</taxon>
        <taxon>Coelurosauria</taxon>
        <taxon>Aves</taxon>
        <taxon>Neognathae</taxon>
        <taxon>Neoaves</taxon>
        <taxon>Telluraves</taxon>
        <taxon>Strigiformes</taxon>
        <taxon>Strigidae</taxon>
        <taxon>Otus</taxon>
    </lineage>
</organism>
<dbReference type="InterPro" id="IPR013783">
    <property type="entry name" value="Ig-like_fold"/>
</dbReference>
<dbReference type="AlphaFoldDB" id="A0A8C8ACC2"/>
<dbReference type="SMART" id="SM00408">
    <property type="entry name" value="IGc2"/>
    <property type="match status" value="5"/>
</dbReference>
<evidence type="ECO:0000256" key="4">
    <source>
        <dbReference type="ARBA" id="ARBA00022737"/>
    </source>
</evidence>
<feature type="domain" description="Ig-like" evidence="7">
    <location>
        <begin position="344"/>
        <end position="436"/>
    </location>
</feature>
<evidence type="ECO:0000313" key="8">
    <source>
        <dbReference type="Ensembl" id="ENSOSUP00000004206.1"/>
    </source>
</evidence>
<dbReference type="InterPro" id="IPR013106">
    <property type="entry name" value="Ig_V-set"/>
</dbReference>
<evidence type="ECO:0000256" key="1">
    <source>
        <dbReference type="ARBA" id="ARBA00004496"/>
    </source>
</evidence>
<dbReference type="FunFam" id="2.60.40.10:FF:000022">
    <property type="entry name" value="Cardiac titin"/>
    <property type="match status" value="4"/>
</dbReference>
<dbReference type="InterPro" id="IPR036179">
    <property type="entry name" value="Ig-like_dom_sf"/>
</dbReference>
<dbReference type="CDD" id="cd00096">
    <property type="entry name" value="Ig"/>
    <property type="match status" value="3"/>
</dbReference>
<feature type="domain" description="Ig-like" evidence="7">
    <location>
        <begin position="251"/>
        <end position="341"/>
    </location>
</feature>